<keyword evidence="2" id="KW-1185">Reference proteome</keyword>
<dbReference type="Proteomes" id="UP000593568">
    <property type="component" value="Unassembled WGS sequence"/>
</dbReference>
<organism evidence="1 2">
    <name type="scientific">Gossypium trilobum</name>
    <dbReference type="NCBI Taxonomy" id="34281"/>
    <lineage>
        <taxon>Eukaryota</taxon>
        <taxon>Viridiplantae</taxon>
        <taxon>Streptophyta</taxon>
        <taxon>Embryophyta</taxon>
        <taxon>Tracheophyta</taxon>
        <taxon>Spermatophyta</taxon>
        <taxon>Magnoliopsida</taxon>
        <taxon>eudicotyledons</taxon>
        <taxon>Gunneridae</taxon>
        <taxon>Pentapetalae</taxon>
        <taxon>rosids</taxon>
        <taxon>malvids</taxon>
        <taxon>Malvales</taxon>
        <taxon>Malvaceae</taxon>
        <taxon>Malvoideae</taxon>
        <taxon>Gossypium</taxon>
    </lineage>
</organism>
<protein>
    <submittedName>
        <fullName evidence="1">Uncharacterized protein</fullName>
    </submittedName>
</protein>
<name>A0A7J9EZI7_9ROSI</name>
<evidence type="ECO:0000313" key="2">
    <source>
        <dbReference type="Proteomes" id="UP000593568"/>
    </source>
</evidence>
<accession>A0A7J9EZI7</accession>
<reference evidence="1 2" key="1">
    <citation type="journal article" date="2019" name="Genome Biol. Evol.">
        <title>Insights into the evolution of the New World diploid cottons (Gossypium, subgenus Houzingenia) based on genome sequencing.</title>
        <authorList>
            <person name="Grover C.E."/>
            <person name="Arick M.A. 2nd"/>
            <person name="Thrash A."/>
            <person name="Conover J.L."/>
            <person name="Sanders W.S."/>
            <person name="Peterson D.G."/>
            <person name="Frelichowski J.E."/>
            <person name="Scheffler J.A."/>
            <person name="Scheffler B.E."/>
            <person name="Wendel J.F."/>
        </authorList>
    </citation>
    <scope>NUCLEOTIDE SEQUENCE [LARGE SCALE GENOMIC DNA]</scope>
    <source>
        <strain evidence="1">8</strain>
        <tissue evidence="1">Leaf</tissue>
    </source>
</reference>
<comment type="caution">
    <text evidence="1">The sequence shown here is derived from an EMBL/GenBank/DDBJ whole genome shotgun (WGS) entry which is preliminary data.</text>
</comment>
<proteinExistence type="predicted"/>
<dbReference type="AlphaFoldDB" id="A0A7J9EZI7"/>
<gene>
    <name evidence="1" type="ORF">Gotri_006028</name>
</gene>
<evidence type="ECO:0000313" key="1">
    <source>
        <dbReference type="EMBL" id="MBA0778114.1"/>
    </source>
</evidence>
<sequence>MLGFLATFGKQSAYLSICFQRCLLRWKHTLKRIGQKMSLNSTRY</sequence>
<dbReference type="EMBL" id="JABEZW010000010">
    <property type="protein sequence ID" value="MBA0778114.1"/>
    <property type="molecule type" value="Genomic_DNA"/>
</dbReference>